<feature type="region of interest" description="Disordered" evidence="1">
    <location>
        <begin position="1"/>
        <end position="41"/>
    </location>
</feature>
<keyword evidence="3" id="KW-1185">Reference proteome</keyword>
<dbReference type="KEGG" id="sku:Sulku_0783"/>
<sequence length="93" mass="9992">MQVTSYTFQTPYPQPFQVGRPDPASTKKEDSTQNTGAVENQKVSVGEAKIKPTLDSGIYVSLSTLESGSSQKGVSEFKSLSSVNQAQKAYSVN</sequence>
<dbReference type="STRING" id="709032.Sulku_0783"/>
<dbReference type="RefSeq" id="WP_013459646.1">
    <property type="nucleotide sequence ID" value="NC_014762.1"/>
</dbReference>
<evidence type="ECO:0000313" key="3">
    <source>
        <dbReference type="Proteomes" id="UP000008721"/>
    </source>
</evidence>
<evidence type="ECO:0000313" key="2">
    <source>
        <dbReference type="EMBL" id="ADR33449.1"/>
    </source>
</evidence>
<protein>
    <submittedName>
        <fullName evidence="2">Uncharacterized protein</fullName>
    </submittedName>
</protein>
<evidence type="ECO:0000256" key="1">
    <source>
        <dbReference type="SAM" id="MobiDB-lite"/>
    </source>
</evidence>
<feature type="compositionally biased region" description="Polar residues" evidence="1">
    <location>
        <begin position="32"/>
        <end position="41"/>
    </location>
</feature>
<dbReference type="EMBL" id="CP002355">
    <property type="protein sequence ID" value="ADR33449.1"/>
    <property type="molecule type" value="Genomic_DNA"/>
</dbReference>
<organism evidence="2 3">
    <name type="scientific">Sulfuricurvum kujiense (strain ATCC BAA-921 / DSM 16994 / JCM 11577 / YK-1)</name>
    <dbReference type="NCBI Taxonomy" id="709032"/>
    <lineage>
        <taxon>Bacteria</taxon>
        <taxon>Pseudomonadati</taxon>
        <taxon>Campylobacterota</taxon>
        <taxon>Epsilonproteobacteria</taxon>
        <taxon>Campylobacterales</taxon>
        <taxon>Sulfurimonadaceae</taxon>
        <taxon>Sulfuricurvum</taxon>
    </lineage>
</organism>
<accession>E4U1L3</accession>
<dbReference type="AlphaFoldDB" id="E4U1L3"/>
<dbReference type="OrthoDB" id="5334975at2"/>
<feature type="compositionally biased region" description="Polar residues" evidence="1">
    <location>
        <begin position="1"/>
        <end position="11"/>
    </location>
</feature>
<reference evidence="2 3" key="1">
    <citation type="journal article" date="2012" name="Stand. Genomic Sci.">
        <title>Complete genome sequence of the sulfur compounds oxidizing chemolithoautotroph Sulfuricurvum kujiense type strain (YK-1(T)).</title>
        <authorList>
            <person name="Han C."/>
            <person name="Kotsyurbenko O."/>
            <person name="Chertkov O."/>
            <person name="Held B."/>
            <person name="Lapidus A."/>
            <person name="Nolan M."/>
            <person name="Lucas S."/>
            <person name="Hammon N."/>
            <person name="Deshpande S."/>
            <person name="Cheng J.F."/>
            <person name="Tapia R."/>
            <person name="Goodwin L.A."/>
            <person name="Pitluck S."/>
            <person name="Liolios K."/>
            <person name="Pagani I."/>
            <person name="Ivanova N."/>
            <person name="Mavromatis K."/>
            <person name="Mikhailova N."/>
            <person name="Pati A."/>
            <person name="Chen A."/>
            <person name="Palaniappan K."/>
            <person name="Land M."/>
            <person name="Hauser L."/>
            <person name="Chang Y.J."/>
            <person name="Jeffries C.D."/>
            <person name="Brambilla E.M."/>
            <person name="Rohde M."/>
            <person name="Spring S."/>
            <person name="Sikorski J."/>
            <person name="Goker M."/>
            <person name="Woyke T."/>
            <person name="Bristow J."/>
            <person name="Eisen J.A."/>
            <person name="Markowitz V."/>
            <person name="Hugenholtz P."/>
            <person name="Kyrpides N.C."/>
            <person name="Klenk H.P."/>
            <person name="Detter J.C."/>
        </authorList>
    </citation>
    <scope>NUCLEOTIDE SEQUENCE [LARGE SCALE GENOMIC DNA]</scope>
    <source>
        <strain evidence="3">ATCC BAA-921 / DSM 16994 / JCM 11577 / YK-1</strain>
    </source>
</reference>
<dbReference type="Proteomes" id="UP000008721">
    <property type="component" value="Chromosome"/>
</dbReference>
<proteinExistence type="predicted"/>
<feature type="region of interest" description="Disordered" evidence="1">
    <location>
        <begin position="68"/>
        <end position="93"/>
    </location>
</feature>
<gene>
    <name evidence="2" type="ordered locus">Sulku_0783</name>
</gene>
<dbReference type="HOGENOM" id="CLU_2398505_0_0_7"/>
<name>E4U1L3_SULKY</name>